<evidence type="ECO:0000313" key="3">
    <source>
        <dbReference type="Proteomes" id="UP000028980"/>
    </source>
</evidence>
<dbReference type="PANTHER" id="PTHR34818">
    <property type="entry name" value="PROTEIN BLI-3"/>
    <property type="match status" value="1"/>
</dbReference>
<dbReference type="InterPro" id="IPR052917">
    <property type="entry name" value="Stress-Dev_Protein"/>
</dbReference>
<comment type="caution">
    <text evidence="2">The sequence shown here is derived from an EMBL/GenBank/DDBJ whole genome shotgun (WGS) entry which is preliminary data.</text>
</comment>
<reference evidence="2 3" key="1">
    <citation type="journal article" date="2014" name="Genome Announc.">
        <title>Draft Genome Sequences of Marine Flavobacterium Nonlabens Strains NR17, NR24, NR27, NR32, NR33, and Ara13.</title>
        <authorList>
            <person name="Nakanishi M."/>
            <person name="Meirelles P."/>
            <person name="Suzuki R."/>
            <person name="Takatani N."/>
            <person name="Mino S."/>
            <person name="Suda W."/>
            <person name="Oshima K."/>
            <person name="Hattori M."/>
            <person name="Ohkuma M."/>
            <person name="Hosokawa M."/>
            <person name="Miyashita K."/>
            <person name="Thompson F.L."/>
            <person name="Niwa A."/>
            <person name="Sawabe T."/>
            <person name="Sawabe T."/>
        </authorList>
    </citation>
    <scope>NUCLEOTIDE SEQUENCE [LARGE SCALE GENOMIC DNA]</scope>
    <source>
        <strain evidence="3">JCM19296</strain>
    </source>
</reference>
<dbReference type="AlphaFoldDB" id="A0A081DB31"/>
<dbReference type="EMBL" id="BBLG01000003">
    <property type="protein sequence ID" value="GAK76127.1"/>
    <property type="molecule type" value="Genomic_DNA"/>
</dbReference>
<dbReference type="RefSeq" id="WP_042270437.1">
    <property type="nucleotide sequence ID" value="NZ_CP138994.1"/>
</dbReference>
<name>A0A081DB31_NONUL</name>
<dbReference type="Pfam" id="PF16242">
    <property type="entry name" value="Pyrid_ox_like"/>
    <property type="match status" value="1"/>
</dbReference>
<proteinExistence type="predicted"/>
<feature type="domain" description="General stress protein FMN-binding split barrel" evidence="1">
    <location>
        <begin position="11"/>
        <end position="155"/>
    </location>
</feature>
<accession>A0A081DB31</accession>
<sequence length="166" mass="18569">MSSENLYQREALEKYLELSRSIETSMMLTNLGSKPVDSIPMTPKRINDNGSILFFSKSTSDHNKNIEKDADTQLIFSDVKSKEFLSVYGSTSISKDPILIEELYGNLDNNWFDGKDDTTITVLTFTPEQAQYWDTKTNSIVTLAKLAYTAITGDETEIGTSGSLKL</sequence>
<evidence type="ECO:0000259" key="1">
    <source>
        <dbReference type="Pfam" id="PF16242"/>
    </source>
</evidence>
<gene>
    <name evidence="2" type="ORF">JCM19296_1724</name>
</gene>
<dbReference type="Gene3D" id="2.30.110.10">
    <property type="entry name" value="Electron Transport, Fmn-binding Protein, Chain A"/>
    <property type="match status" value="1"/>
</dbReference>
<evidence type="ECO:0000313" key="2">
    <source>
        <dbReference type="EMBL" id="GAK76127.1"/>
    </source>
</evidence>
<organism evidence="2 3">
    <name type="scientific">Nonlabens ulvanivorans</name>
    <name type="common">Persicivirga ulvanivorans</name>
    <dbReference type="NCBI Taxonomy" id="906888"/>
    <lineage>
        <taxon>Bacteria</taxon>
        <taxon>Pseudomonadati</taxon>
        <taxon>Bacteroidota</taxon>
        <taxon>Flavobacteriia</taxon>
        <taxon>Flavobacteriales</taxon>
        <taxon>Flavobacteriaceae</taxon>
        <taxon>Nonlabens</taxon>
    </lineage>
</organism>
<dbReference type="InterPro" id="IPR038725">
    <property type="entry name" value="YdaG_split_barrel_FMN-bd"/>
</dbReference>
<dbReference type="InterPro" id="IPR012349">
    <property type="entry name" value="Split_barrel_FMN-bd"/>
</dbReference>
<dbReference type="Proteomes" id="UP000028980">
    <property type="component" value="Unassembled WGS sequence"/>
</dbReference>
<dbReference type="PANTHER" id="PTHR34818:SF1">
    <property type="entry name" value="PROTEIN BLI-3"/>
    <property type="match status" value="1"/>
</dbReference>
<dbReference type="SUPFAM" id="SSF50475">
    <property type="entry name" value="FMN-binding split barrel"/>
    <property type="match status" value="1"/>
</dbReference>
<protein>
    <submittedName>
        <fullName evidence="2">General stress protein</fullName>
    </submittedName>
</protein>